<evidence type="ECO:0000313" key="3">
    <source>
        <dbReference type="Proteomes" id="UP000518752"/>
    </source>
</evidence>
<keyword evidence="3" id="KW-1185">Reference proteome</keyword>
<proteinExistence type="predicted"/>
<keyword evidence="1" id="KW-0812">Transmembrane</keyword>
<keyword evidence="1" id="KW-1133">Transmembrane helix</keyword>
<dbReference type="EMBL" id="JAACJN010000513">
    <property type="protein sequence ID" value="KAF5341314.1"/>
    <property type="molecule type" value="Genomic_DNA"/>
</dbReference>
<name>A0A8H5CGJ5_9AGAR</name>
<comment type="caution">
    <text evidence="2">The sequence shown here is derived from an EMBL/GenBank/DDBJ whole genome shotgun (WGS) entry which is preliminary data.</text>
</comment>
<reference evidence="2 3" key="1">
    <citation type="journal article" date="2020" name="ISME J.">
        <title>Uncovering the hidden diversity of litter-decomposition mechanisms in mushroom-forming fungi.</title>
        <authorList>
            <person name="Floudas D."/>
            <person name="Bentzer J."/>
            <person name="Ahren D."/>
            <person name="Johansson T."/>
            <person name="Persson P."/>
            <person name="Tunlid A."/>
        </authorList>
    </citation>
    <scope>NUCLEOTIDE SEQUENCE [LARGE SCALE GENOMIC DNA]</scope>
    <source>
        <strain evidence="2 3">CBS 406.79</strain>
    </source>
</reference>
<feature type="transmembrane region" description="Helical" evidence="1">
    <location>
        <begin position="49"/>
        <end position="72"/>
    </location>
</feature>
<dbReference type="AlphaFoldDB" id="A0A8H5CGJ5"/>
<dbReference type="Proteomes" id="UP000518752">
    <property type="component" value="Unassembled WGS sequence"/>
</dbReference>
<evidence type="ECO:0000256" key="1">
    <source>
        <dbReference type="SAM" id="Phobius"/>
    </source>
</evidence>
<sequence>MAVAGAGVLWTSISLSFILTGTWINLLLYAFELLIGLHYLVRVRGWAKALLGATLLLDTVSTIFVCQIAWVVRDNTL</sequence>
<feature type="transmembrane region" description="Helical" evidence="1">
    <location>
        <begin position="12"/>
        <end position="37"/>
    </location>
</feature>
<gene>
    <name evidence="2" type="ORF">D9757_014625</name>
</gene>
<keyword evidence="1" id="KW-0472">Membrane</keyword>
<organism evidence="2 3">
    <name type="scientific">Collybiopsis confluens</name>
    <dbReference type="NCBI Taxonomy" id="2823264"/>
    <lineage>
        <taxon>Eukaryota</taxon>
        <taxon>Fungi</taxon>
        <taxon>Dikarya</taxon>
        <taxon>Basidiomycota</taxon>
        <taxon>Agaricomycotina</taxon>
        <taxon>Agaricomycetes</taxon>
        <taxon>Agaricomycetidae</taxon>
        <taxon>Agaricales</taxon>
        <taxon>Marasmiineae</taxon>
        <taxon>Omphalotaceae</taxon>
        <taxon>Collybiopsis</taxon>
    </lineage>
</organism>
<accession>A0A8H5CGJ5</accession>
<protein>
    <submittedName>
        <fullName evidence="2">Uncharacterized protein</fullName>
    </submittedName>
</protein>
<evidence type="ECO:0000313" key="2">
    <source>
        <dbReference type="EMBL" id="KAF5341314.1"/>
    </source>
</evidence>